<dbReference type="EMBL" id="MH838004">
    <property type="protein sequence ID" value="QBG82636.1"/>
    <property type="molecule type" value="Genomic_DNA"/>
</dbReference>
<sequence>MIIETLDILGPNQNGNSGNHTQRPIKTRNWLLINY</sequence>
<name>A0A5B7LK33_PAPSO</name>
<organism evidence="1">
    <name type="scientific">Papaver somniferum</name>
    <name type="common">Opium poppy</name>
    <dbReference type="NCBI Taxonomy" id="3469"/>
    <lineage>
        <taxon>Eukaryota</taxon>
        <taxon>Viridiplantae</taxon>
        <taxon>Streptophyta</taxon>
        <taxon>Embryophyta</taxon>
        <taxon>Tracheophyta</taxon>
        <taxon>Spermatophyta</taxon>
        <taxon>Magnoliopsida</taxon>
        <taxon>Ranunculales</taxon>
        <taxon>Papaveraceae</taxon>
        <taxon>Papaveroideae</taxon>
        <taxon>Papaver</taxon>
    </lineage>
</organism>
<reference evidence="1" key="1">
    <citation type="journal article" date="2019" name="Plant Physiol.">
        <title>Purine permease-type benzylisoquinoline alkaloid transporters in opium poppy.</title>
        <authorList>
            <person name="Dastmalchi M."/>
            <person name="Chang L."/>
            <person name="Chen R."/>
            <person name="Yu L."/>
            <person name="Chen X."/>
            <person name="Hagel J."/>
            <person name="Facchini P.J."/>
        </authorList>
    </citation>
    <scope>NUCLEOTIDE SEQUENCE</scope>
</reference>
<evidence type="ECO:0000313" key="1">
    <source>
        <dbReference type="EMBL" id="QBG82636.1"/>
    </source>
</evidence>
<protein>
    <submittedName>
        <fullName evidence="1">PupL-truncated</fullName>
    </submittedName>
</protein>
<accession>A0A5B7LK33</accession>
<proteinExistence type="predicted"/>
<dbReference type="AlphaFoldDB" id="A0A5B7LK33"/>